<evidence type="ECO:0000256" key="1">
    <source>
        <dbReference type="ARBA" id="ARBA00004613"/>
    </source>
</evidence>
<accession>A0A9Q0Y5H6</accession>
<sequence length="111" mass="12792">MEWYCGNYREVNFIVHSSQMACQSYSKNSHLASIHSAEENDFIFYLMGQPLDYTKGQAYWIGAHDTFQCTTLQYSWIQVTSFGLKGKICKASLPGLDEDHLADKDYQVNVY</sequence>
<dbReference type="AlphaFoldDB" id="A0A9Q0Y5H6"/>
<gene>
    <name evidence="4" type="ORF">JRQ81_000147</name>
</gene>
<protein>
    <recommendedName>
        <fullName evidence="3">C-type lectin domain-containing protein</fullName>
    </recommendedName>
</protein>
<keyword evidence="2" id="KW-0964">Secreted</keyword>
<dbReference type="InterPro" id="IPR016187">
    <property type="entry name" value="CTDL_fold"/>
</dbReference>
<dbReference type="Gene3D" id="3.10.100.10">
    <property type="entry name" value="Mannose-Binding Protein A, subunit A"/>
    <property type="match status" value="1"/>
</dbReference>
<dbReference type="Proteomes" id="UP001142489">
    <property type="component" value="Unassembled WGS sequence"/>
</dbReference>
<feature type="domain" description="C-type lectin" evidence="3">
    <location>
        <begin position="1"/>
        <end position="76"/>
    </location>
</feature>
<proteinExistence type="predicted"/>
<evidence type="ECO:0000313" key="5">
    <source>
        <dbReference type="Proteomes" id="UP001142489"/>
    </source>
</evidence>
<reference evidence="4" key="1">
    <citation type="journal article" date="2023" name="DNA Res.">
        <title>Chromosome-level genome assembly of Phrynocephalus forsythii using third-generation DNA sequencing and Hi-C analysis.</title>
        <authorList>
            <person name="Qi Y."/>
            <person name="Zhao W."/>
            <person name="Zhao Y."/>
            <person name="Niu C."/>
            <person name="Cao S."/>
            <person name="Zhang Y."/>
        </authorList>
    </citation>
    <scope>NUCLEOTIDE SEQUENCE</scope>
    <source>
        <tissue evidence="4">Muscle</tissue>
    </source>
</reference>
<comment type="subcellular location">
    <subcellularLocation>
        <location evidence="1">Secreted</location>
    </subcellularLocation>
</comment>
<evidence type="ECO:0000259" key="3">
    <source>
        <dbReference type="PROSITE" id="PS50041"/>
    </source>
</evidence>
<keyword evidence="5" id="KW-1185">Reference proteome</keyword>
<organism evidence="4 5">
    <name type="scientific">Phrynocephalus forsythii</name>
    <dbReference type="NCBI Taxonomy" id="171643"/>
    <lineage>
        <taxon>Eukaryota</taxon>
        <taxon>Metazoa</taxon>
        <taxon>Chordata</taxon>
        <taxon>Craniata</taxon>
        <taxon>Vertebrata</taxon>
        <taxon>Euteleostomi</taxon>
        <taxon>Lepidosauria</taxon>
        <taxon>Squamata</taxon>
        <taxon>Bifurcata</taxon>
        <taxon>Unidentata</taxon>
        <taxon>Episquamata</taxon>
        <taxon>Toxicofera</taxon>
        <taxon>Iguania</taxon>
        <taxon>Acrodonta</taxon>
        <taxon>Agamidae</taxon>
        <taxon>Agaminae</taxon>
        <taxon>Phrynocephalus</taxon>
    </lineage>
</organism>
<name>A0A9Q0Y5H6_9SAUR</name>
<dbReference type="Pfam" id="PF00059">
    <property type="entry name" value="Lectin_C"/>
    <property type="match status" value="1"/>
</dbReference>
<dbReference type="InterPro" id="IPR016186">
    <property type="entry name" value="C-type_lectin-like/link_sf"/>
</dbReference>
<dbReference type="SUPFAM" id="SSF56436">
    <property type="entry name" value="C-type lectin-like"/>
    <property type="match status" value="1"/>
</dbReference>
<dbReference type="InterPro" id="IPR001304">
    <property type="entry name" value="C-type_lectin-like"/>
</dbReference>
<dbReference type="GO" id="GO:0005576">
    <property type="term" value="C:extracellular region"/>
    <property type="evidence" value="ECO:0007669"/>
    <property type="project" value="UniProtKB-SubCell"/>
</dbReference>
<dbReference type="EMBL" id="JAPFRF010000001">
    <property type="protein sequence ID" value="KAJ7344197.1"/>
    <property type="molecule type" value="Genomic_DNA"/>
</dbReference>
<dbReference type="OrthoDB" id="418245at2759"/>
<comment type="caution">
    <text evidence="4">The sequence shown here is derived from an EMBL/GenBank/DDBJ whole genome shotgun (WGS) entry which is preliminary data.</text>
</comment>
<evidence type="ECO:0000313" key="4">
    <source>
        <dbReference type="EMBL" id="KAJ7344197.1"/>
    </source>
</evidence>
<dbReference type="PROSITE" id="PS50041">
    <property type="entry name" value="C_TYPE_LECTIN_2"/>
    <property type="match status" value="1"/>
</dbReference>
<evidence type="ECO:0000256" key="2">
    <source>
        <dbReference type="ARBA" id="ARBA00022525"/>
    </source>
</evidence>
<dbReference type="CDD" id="cd00037">
    <property type="entry name" value="CLECT"/>
    <property type="match status" value="1"/>
</dbReference>